<accession>A0A9W5TAV4</accession>
<dbReference type="InterPro" id="IPR011990">
    <property type="entry name" value="TPR-like_helical_dom_sf"/>
</dbReference>
<sequence>MASQKNNKNTASGEPGKLTQKDLATFKTVMDLYNQKQYKKGLKTVETLIAKHPNYGEALSFKALLLSNIDPSKSDEIMRLAKDGLKNDVKSYICWYVLGAIYKQRKLYKDTFKCFTMALKIDPMNDRLMKDLYAIAIELGDYASFKKLTKQALEIRTKYYKEWMAFAFAQHMCGNVDAACRVVQEANALFEGKYDVEPFELSSSLIYWAAILEENGKYEECIKVLNTKKKLILDTIMRLEYVGRVAFKSKQWDVAHDAYAQLVKANPDNARYVLLFIATHKTIRDKRIFQMPLDRQVVKGVNENLQQNTDDALKRQEADFVDMVMQGTLPPIMFSEEIFDIEGEYSTSNWCGENLINRTYDQYVNVMRQKTEKRSDATKDEQLFCGCYSYGDYVNRISKAFDINQLPKPATVNIDDVDGILENYLKEYPIAKTCVYNTRPKINPWSRYPLYIFTRELTSDESKAIMDVLNTLKKNNYLRRALTLSFTVNDHIRQYHCIVRPLVESGCLSIFRYFSHGCTLSTAYRLLKLLTLYQENLTAGFTLGHNIEQSQIDKGSVDDGGDEHRVVSENYLVLIQIVTARVYDHLGLYHEGLQLLEQILKTTPTAVDAYLVMGKIYTHLGAFEKSKKAFCMASDIDRSDRQTSSKAAKALLRANEFEASRYKWKNFLVEDNPEDAKGGKKGENADKTNDAPPEVKSMKYELMGAQQYRNIYLQNITSKSKDSVKQTNAEEMLKKAHDIYAMVLEKQHEIYQNQLDFHNYCLNRLQYRTYYIFHRIKSGYATLAYFIEAAKGILWTTAEMRKQGIQHKTVCNRVLEEVTNDHNIDYCIDMIKVVSSQRVFNTGLYSAIYEFGNLVELPLVYKIQCILRAYQAAHRNPIHHHLYPMVSNLIRQSQYKKYTKAISQLLPKWGNMVIDENKNIFTTVDGRELTDREAADLYLKGIIAHIQKVGVMDSNHGKAILQSLCSESEMLKEIAKIDFSYVKSIPTFSGLNEHRLELMKLITDMKSDVNITPIEEIVGSIEAVIKRKYPESGVVF</sequence>
<keyword evidence="2 3" id="KW-0802">TPR repeat</keyword>
<dbReference type="PROSITE" id="PS50005">
    <property type="entry name" value="TPR"/>
    <property type="match status" value="1"/>
</dbReference>
<keyword evidence="1" id="KW-0677">Repeat</keyword>
<evidence type="ECO:0000256" key="2">
    <source>
        <dbReference type="ARBA" id="ARBA00022803"/>
    </source>
</evidence>
<evidence type="ECO:0000313" key="6">
    <source>
        <dbReference type="Proteomes" id="UP001057455"/>
    </source>
</evidence>
<dbReference type="InterPro" id="IPR019734">
    <property type="entry name" value="TPR_rpt"/>
</dbReference>
<feature type="repeat" description="TPR" evidence="3">
    <location>
        <begin position="92"/>
        <end position="125"/>
    </location>
</feature>
<gene>
    <name evidence="5" type="ORF">BaOVIS_016900</name>
</gene>
<dbReference type="OrthoDB" id="10263032at2759"/>
<protein>
    <submittedName>
        <fullName evidence="5">Tetratricopeptide repeat-containing protein, putative</fullName>
    </submittedName>
</protein>
<name>A0A9W5TAV4_BABOV</name>
<dbReference type="SMART" id="SM00028">
    <property type="entry name" value="TPR"/>
    <property type="match status" value="2"/>
</dbReference>
<dbReference type="GO" id="GO:0005737">
    <property type="term" value="C:cytoplasm"/>
    <property type="evidence" value="ECO:0007669"/>
    <property type="project" value="TreeGrafter"/>
</dbReference>
<dbReference type="Pfam" id="PF12569">
    <property type="entry name" value="NatA_aux_su"/>
    <property type="match status" value="2"/>
</dbReference>
<evidence type="ECO:0000256" key="4">
    <source>
        <dbReference type="SAM" id="MobiDB-lite"/>
    </source>
</evidence>
<feature type="compositionally biased region" description="Basic and acidic residues" evidence="4">
    <location>
        <begin position="674"/>
        <end position="689"/>
    </location>
</feature>
<dbReference type="PANTHER" id="PTHR22767">
    <property type="entry name" value="N-TERMINAL ACETYLTRANSFERASE-RELATED"/>
    <property type="match status" value="1"/>
</dbReference>
<organism evidence="5 6">
    <name type="scientific">Babesia ovis</name>
    <dbReference type="NCBI Taxonomy" id="5869"/>
    <lineage>
        <taxon>Eukaryota</taxon>
        <taxon>Sar</taxon>
        <taxon>Alveolata</taxon>
        <taxon>Apicomplexa</taxon>
        <taxon>Aconoidasida</taxon>
        <taxon>Piroplasmida</taxon>
        <taxon>Babesiidae</taxon>
        <taxon>Babesia</taxon>
    </lineage>
</organism>
<dbReference type="InterPro" id="IPR021183">
    <property type="entry name" value="NatA_aux_su"/>
</dbReference>
<dbReference type="AlphaFoldDB" id="A0A9W5TAV4"/>
<dbReference type="PANTHER" id="PTHR22767:SF2">
    <property type="entry name" value="N(ALPHA)-ACETYLTRANSFERASE 15_16, ISOFORM A"/>
    <property type="match status" value="1"/>
</dbReference>
<evidence type="ECO:0000256" key="3">
    <source>
        <dbReference type="PROSITE-ProRule" id="PRU00339"/>
    </source>
</evidence>
<dbReference type="EMBL" id="BLIY01000014">
    <property type="protein sequence ID" value="GFE54286.1"/>
    <property type="molecule type" value="Genomic_DNA"/>
</dbReference>
<feature type="region of interest" description="Disordered" evidence="4">
    <location>
        <begin position="673"/>
        <end position="693"/>
    </location>
</feature>
<dbReference type="Gene3D" id="1.25.40.1040">
    <property type="match status" value="2"/>
</dbReference>
<dbReference type="Gene3D" id="1.25.40.1010">
    <property type="match status" value="1"/>
</dbReference>
<evidence type="ECO:0000313" key="5">
    <source>
        <dbReference type="EMBL" id="GFE54286.1"/>
    </source>
</evidence>
<dbReference type="SUPFAM" id="SSF48452">
    <property type="entry name" value="TPR-like"/>
    <property type="match status" value="2"/>
</dbReference>
<dbReference type="Proteomes" id="UP001057455">
    <property type="component" value="Unassembled WGS sequence"/>
</dbReference>
<proteinExistence type="predicted"/>
<comment type="caution">
    <text evidence="5">The sequence shown here is derived from an EMBL/GenBank/DDBJ whole genome shotgun (WGS) entry which is preliminary data.</text>
</comment>
<keyword evidence="6" id="KW-1185">Reference proteome</keyword>
<reference evidence="5" key="1">
    <citation type="submission" date="2019-12" db="EMBL/GenBank/DDBJ databases">
        <title>Genome sequence of Babesia ovis.</title>
        <authorList>
            <person name="Yamagishi J."/>
            <person name="Sevinc F."/>
            <person name="Xuan X."/>
        </authorList>
    </citation>
    <scope>NUCLEOTIDE SEQUENCE</scope>
    <source>
        <strain evidence="5">Selcuk</strain>
    </source>
</reference>
<evidence type="ECO:0000256" key="1">
    <source>
        <dbReference type="ARBA" id="ARBA00022737"/>
    </source>
</evidence>